<dbReference type="AlphaFoldDB" id="A0A0L8HVY3"/>
<reference evidence="1" key="1">
    <citation type="submission" date="2015-07" db="EMBL/GenBank/DDBJ databases">
        <title>MeaNS - Measles Nucleotide Surveillance Program.</title>
        <authorList>
            <person name="Tran T."/>
            <person name="Druce J."/>
        </authorList>
    </citation>
    <scope>NUCLEOTIDE SEQUENCE</scope>
    <source>
        <strain evidence="1">UCB-OBI-ISO-001</strain>
        <tissue evidence="1">Gonad</tissue>
    </source>
</reference>
<dbReference type="EMBL" id="KQ417253">
    <property type="protein sequence ID" value="KOF92950.1"/>
    <property type="molecule type" value="Genomic_DNA"/>
</dbReference>
<gene>
    <name evidence="1" type="ORF">OCBIM_22005452mg</name>
</gene>
<name>A0A0L8HVY3_OCTBM</name>
<proteinExistence type="predicted"/>
<evidence type="ECO:0000313" key="1">
    <source>
        <dbReference type="EMBL" id="KOF92950.1"/>
    </source>
</evidence>
<protein>
    <submittedName>
        <fullName evidence="1">Uncharacterized protein</fullName>
    </submittedName>
</protein>
<dbReference type="OrthoDB" id="534912at2759"/>
<sequence length="61" mass="6763">MPNTLTAGNSALDKYSVFTVENEMNRQSNDSELGGMPTRVGSVLQTYTNPLFETYSKNTKL</sequence>
<accession>A0A0L8HVY3</accession>
<organism evidence="1">
    <name type="scientific">Octopus bimaculoides</name>
    <name type="common">California two-spotted octopus</name>
    <dbReference type="NCBI Taxonomy" id="37653"/>
    <lineage>
        <taxon>Eukaryota</taxon>
        <taxon>Metazoa</taxon>
        <taxon>Spiralia</taxon>
        <taxon>Lophotrochozoa</taxon>
        <taxon>Mollusca</taxon>
        <taxon>Cephalopoda</taxon>
        <taxon>Coleoidea</taxon>
        <taxon>Octopodiformes</taxon>
        <taxon>Octopoda</taxon>
        <taxon>Incirrata</taxon>
        <taxon>Octopodidae</taxon>
        <taxon>Octopus</taxon>
    </lineage>
</organism>